<proteinExistence type="predicted"/>
<dbReference type="CDD" id="cd00077">
    <property type="entry name" value="HDc"/>
    <property type="match status" value="1"/>
</dbReference>
<accession>A0ABW0TRK0</accession>
<comment type="caution">
    <text evidence="2">The sequence shown here is derived from an EMBL/GenBank/DDBJ whole genome shotgun (WGS) entry which is preliminary data.</text>
</comment>
<gene>
    <name evidence="2" type="ORF">ACFPTP_00015</name>
</gene>
<evidence type="ECO:0000259" key="1">
    <source>
        <dbReference type="PROSITE" id="PS51832"/>
    </source>
</evidence>
<sequence length="365" mass="41622">MEVYKTISELRAGISLKEDVFGKTKYPIMRKDTELTLEHIDVLQAFGVKRVKVEERVTQKDIPESEKNSSVNAEDILDNLPVSMYQLRKEYNEAVRSYKKEFSYWRAGQRPDVPKVRGFIIPLLEKFIKQKRMLTMLNDFSNAEEYIYHHSVAVGILAAAISSQMGYEKGDALQLGLAGALADCGMAKIPPAILEKTAFLTKEEYNEVKKHTLFSVKMIQDTPLLRQDMKLAILQHHERLDGSGYPRGEKMDTISVFSQILAVADVFHAMTSERLYRLKQSPYKVIEMIKEEEFGKFDIKVVEALHRLVGNLSIGTRVKLTDGEVGEIMFIHRDTPLRPMIKKESDGTIIDLATHRSIAISKIIE</sequence>
<evidence type="ECO:0000313" key="2">
    <source>
        <dbReference type="EMBL" id="MFC5601649.1"/>
    </source>
</evidence>
<organism evidence="2 3">
    <name type="scientific">Sporosarcina koreensis</name>
    <dbReference type="NCBI Taxonomy" id="334735"/>
    <lineage>
        <taxon>Bacteria</taxon>
        <taxon>Bacillati</taxon>
        <taxon>Bacillota</taxon>
        <taxon>Bacilli</taxon>
        <taxon>Bacillales</taxon>
        <taxon>Caryophanaceae</taxon>
        <taxon>Sporosarcina</taxon>
    </lineage>
</organism>
<keyword evidence="2" id="KW-0378">Hydrolase</keyword>
<dbReference type="EC" id="3.1.4.-" evidence="2"/>
<name>A0ABW0TRK0_9BACL</name>
<dbReference type="PANTHER" id="PTHR43155:SF2">
    <property type="entry name" value="CYCLIC DI-GMP PHOSPHODIESTERASE PA4108"/>
    <property type="match status" value="1"/>
</dbReference>
<keyword evidence="3" id="KW-1185">Reference proteome</keyword>
<dbReference type="InterPro" id="IPR037522">
    <property type="entry name" value="HD_GYP_dom"/>
</dbReference>
<dbReference type="EMBL" id="JBHSNP010000002">
    <property type="protein sequence ID" value="MFC5601649.1"/>
    <property type="molecule type" value="Genomic_DNA"/>
</dbReference>
<dbReference type="PANTHER" id="PTHR43155">
    <property type="entry name" value="CYCLIC DI-GMP PHOSPHODIESTERASE PA4108-RELATED"/>
    <property type="match status" value="1"/>
</dbReference>
<feature type="domain" description="HD-GYP" evidence="1">
    <location>
        <begin position="125"/>
        <end position="321"/>
    </location>
</feature>
<evidence type="ECO:0000313" key="3">
    <source>
        <dbReference type="Proteomes" id="UP001596071"/>
    </source>
</evidence>
<dbReference type="SMART" id="SM00471">
    <property type="entry name" value="HDc"/>
    <property type="match status" value="1"/>
</dbReference>
<dbReference type="PROSITE" id="PS51832">
    <property type="entry name" value="HD_GYP"/>
    <property type="match status" value="1"/>
</dbReference>
<reference evidence="3" key="1">
    <citation type="journal article" date="2019" name="Int. J. Syst. Evol. Microbiol.">
        <title>The Global Catalogue of Microorganisms (GCM) 10K type strain sequencing project: providing services to taxonomists for standard genome sequencing and annotation.</title>
        <authorList>
            <consortium name="The Broad Institute Genomics Platform"/>
            <consortium name="The Broad Institute Genome Sequencing Center for Infectious Disease"/>
            <person name="Wu L."/>
            <person name="Ma J."/>
        </authorList>
    </citation>
    <scope>NUCLEOTIDE SEQUENCE [LARGE SCALE GENOMIC DNA]</scope>
    <source>
        <strain evidence="3">KACC 11299</strain>
    </source>
</reference>
<dbReference type="Gene3D" id="1.10.3210.10">
    <property type="entry name" value="Hypothetical protein af1432"/>
    <property type="match status" value="1"/>
</dbReference>
<dbReference type="InterPro" id="IPR003607">
    <property type="entry name" value="HD/PDEase_dom"/>
</dbReference>
<dbReference type="GO" id="GO:0016787">
    <property type="term" value="F:hydrolase activity"/>
    <property type="evidence" value="ECO:0007669"/>
    <property type="project" value="UniProtKB-KW"/>
</dbReference>
<dbReference type="Proteomes" id="UP001596071">
    <property type="component" value="Unassembled WGS sequence"/>
</dbReference>
<dbReference type="Pfam" id="PF13487">
    <property type="entry name" value="HD_5"/>
    <property type="match status" value="1"/>
</dbReference>
<dbReference type="RefSeq" id="WP_381441270.1">
    <property type="nucleotide sequence ID" value="NZ_JBHSNP010000002.1"/>
</dbReference>
<dbReference type="SUPFAM" id="SSF109604">
    <property type="entry name" value="HD-domain/PDEase-like"/>
    <property type="match status" value="1"/>
</dbReference>
<protein>
    <submittedName>
        <fullName evidence="2">HD-GYP domain-containing protein</fullName>
        <ecNumber evidence="2">3.1.4.-</ecNumber>
    </submittedName>
</protein>